<dbReference type="GO" id="GO:0046872">
    <property type="term" value="F:metal ion binding"/>
    <property type="evidence" value="ECO:0007669"/>
    <property type="project" value="UniProtKB-KW"/>
</dbReference>
<keyword evidence="7 12" id="KW-1133">Transmembrane helix</keyword>
<keyword evidence="6 10" id="KW-0630">Potassium</keyword>
<dbReference type="AlphaFoldDB" id="K2I5V6"/>
<evidence type="ECO:0000256" key="3">
    <source>
        <dbReference type="ARBA" id="ARBA00022475"/>
    </source>
</evidence>
<dbReference type="GO" id="GO:0015379">
    <property type="term" value="F:potassium:chloride symporter activity"/>
    <property type="evidence" value="ECO:0007669"/>
    <property type="project" value="InterPro"/>
</dbReference>
<evidence type="ECO:0000256" key="1">
    <source>
        <dbReference type="ARBA" id="ARBA00004651"/>
    </source>
</evidence>
<comment type="caution">
    <text evidence="13">The sequence shown here is derived from an EMBL/GenBank/DDBJ whole genome shotgun (WGS) entry which is preliminary data.</text>
</comment>
<gene>
    <name evidence="13" type="ORF">OCGS_1208</name>
</gene>
<keyword evidence="9 10" id="KW-0472">Membrane</keyword>
<sequence length="482" mass="51367">MIDLRPVGHVIGLLVAVLGATMLIPMVVDAAYGNGHWPIFLQAAVMTVLGGGLTALATANSNTGRLSLQQTFLLTVAVWVALPLFGAIPFLMDPLHARPVDAFFEAMSGLTTTGSTVFSGLDRLPEGILLWRSMLQWFGGIGIIVMAMVFLPELRIGGMQIFRSEAFDTMGKILPRAAEIASQISWIYVSLTFACFLGYIALGLDNFDAVNHALTTLSTGGFSTRDASFGAFQGAPEYLASIFMILASLPFVRYIQLLAGTARPILLDVQVRGYLAVIAVTTMVLAFFQITADGRGIEESLREAVFNVTSIISGTGYASVDYQLWGAFAMVAFFFLGLVGGCAGSTCCSVKIFRYQIVLSAVAAQVRRINSPHGIFQPRFDGRPVAVDVLSSVMAFLVLFIVSLGVLSVLLGLTGLDFVTSLSGAATAIGNIGPGLGPVIGPAGFFGPLNDTAKWLLIAGMLVGRLELMAVYVLFTARFWRA</sequence>
<dbReference type="OrthoDB" id="9810952at2"/>
<reference evidence="13 14" key="1">
    <citation type="journal article" date="2012" name="J. Bacteriol.">
        <title>Draft Genome Sequence of Oceaniovalibus guishaninsula JLT2003T.</title>
        <authorList>
            <person name="Tang K."/>
            <person name="Liu K."/>
            <person name="Jiao N."/>
        </authorList>
    </citation>
    <scope>NUCLEOTIDE SEQUENCE [LARGE SCALE GENOMIC DNA]</scope>
    <source>
        <strain evidence="13 14">JLT2003</strain>
    </source>
</reference>
<evidence type="ECO:0000256" key="12">
    <source>
        <dbReference type="SAM" id="Phobius"/>
    </source>
</evidence>
<evidence type="ECO:0000256" key="11">
    <source>
        <dbReference type="PIRSR" id="PIRSR006247-1"/>
    </source>
</evidence>
<feature type="binding site" evidence="11">
    <location>
        <position position="315"/>
    </location>
    <ligand>
        <name>K(+)</name>
        <dbReference type="ChEBI" id="CHEBI:29103"/>
    </ligand>
</feature>
<evidence type="ECO:0000256" key="8">
    <source>
        <dbReference type="ARBA" id="ARBA00023065"/>
    </source>
</evidence>
<feature type="transmembrane region" description="Helical" evidence="12">
    <location>
        <begin position="71"/>
        <end position="92"/>
    </location>
</feature>
<feature type="transmembrane region" description="Helical" evidence="12">
    <location>
        <begin position="7"/>
        <end position="27"/>
    </location>
</feature>
<evidence type="ECO:0000256" key="6">
    <source>
        <dbReference type="ARBA" id="ARBA00022958"/>
    </source>
</evidence>
<protein>
    <recommendedName>
        <fullName evidence="10">Trk system potassium uptake protein</fullName>
    </recommendedName>
</protein>
<keyword evidence="5 12" id="KW-0812">Transmembrane</keyword>
<dbReference type="EMBL" id="AMGO01000021">
    <property type="protein sequence ID" value="EKE44370.1"/>
    <property type="molecule type" value="Genomic_DNA"/>
</dbReference>
<feature type="binding site" evidence="11">
    <location>
        <position position="112"/>
    </location>
    <ligand>
        <name>K(+)</name>
        <dbReference type="ChEBI" id="CHEBI:29103"/>
    </ligand>
</feature>
<dbReference type="RefSeq" id="WP_007426360.1">
    <property type="nucleotide sequence ID" value="NZ_AMGO01000021.1"/>
</dbReference>
<keyword evidence="10" id="KW-0997">Cell inner membrane</keyword>
<feature type="transmembrane region" description="Helical" evidence="12">
    <location>
        <begin position="238"/>
        <end position="259"/>
    </location>
</feature>
<feature type="transmembrane region" description="Helical" evidence="12">
    <location>
        <begin position="39"/>
        <end position="59"/>
    </location>
</feature>
<feature type="binding site" evidence="11">
    <location>
        <position position="431"/>
    </location>
    <ligand>
        <name>K(+)</name>
        <dbReference type="ChEBI" id="CHEBI:29103"/>
    </ligand>
</feature>
<keyword evidence="4 10" id="KW-0633">Potassium transport</keyword>
<feature type="binding site" evidence="11">
    <location>
        <position position="113"/>
    </location>
    <ligand>
        <name>K(+)</name>
        <dbReference type="ChEBI" id="CHEBI:29103"/>
    </ligand>
</feature>
<name>K2I5V6_9RHOB</name>
<dbReference type="STRING" id="1231392.OCGS_1208"/>
<dbReference type="PATRIC" id="fig|1231392.3.peg.1213"/>
<evidence type="ECO:0000256" key="9">
    <source>
        <dbReference type="ARBA" id="ARBA00023136"/>
    </source>
</evidence>
<feature type="transmembrane region" description="Helical" evidence="12">
    <location>
        <begin position="134"/>
        <end position="154"/>
    </location>
</feature>
<feature type="transmembrane region" description="Helical" evidence="12">
    <location>
        <begin position="324"/>
        <end position="344"/>
    </location>
</feature>
<evidence type="ECO:0000256" key="10">
    <source>
        <dbReference type="PIRNR" id="PIRNR006247"/>
    </source>
</evidence>
<comment type="subcellular location">
    <subcellularLocation>
        <location evidence="10">Cell inner membrane</location>
        <topology evidence="10">Multi-pass membrane protein</topology>
    </subcellularLocation>
    <subcellularLocation>
        <location evidence="1">Cell membrane</location>
        <topology evidence="1">Multi-pass membrane protein</topology>
    </subcellularLocation>
</comment>
<evidence type="ECO:0000256" key="4">
    <source>
        <dbReference type="ARBA" id="ARBA00022538"/>
    </source>
</evidence>
<feature type="transmembrane region" description="Helical" evidence="12">
    <location>
        <begin position="389"/>
        <end position="413"/>
    </location>
</feature>
<organism evidence="13 14">
    <name type="scientific">Oceaniovalibus guishaninsula JLT2003</name>
    <dbReference type="NCBI Taxonomy" id="1231392"/>
    <lineage>
        <taxon>Bacteria</taxon>
        <taxon>Pseudomonadati</taxon>
        <taxon>Pseudomonadota</taxon>
        <taxon>Alphaproteobacteria</taxon>
        <taxon>Rhodobacterales</taxon>
        <taxon>Roseobacteraceae</taxon>
        <taxon>Oceaniovalibus</taxon>
    </lineage>
</organism>
<accession>K2I5V6</accession>
<dbReference type="PIRSF" id="PIRSF006247">
    <property type="entry name" value="TrkH"/>
    <property type="match status" value="1"/>
</dbReference>
<dbReference type="eggNOG" id="COG0168">
    <property type="taxonomic scope" value="Bacteria"/>
</dbReference>
<dbReference type="Pfam" id="PF02386">
    <property type="entry name" value="TrkH"/>
    <property type="match status" value="1"/>
</dbReference>
<comment type="similarity">
    <text evidence="10">Belongs to the TrkH potassium transport family.</text>
</comment>
<dbReference type="PANTHER" id="PTHR32024">
    <property type="entry name" value="TRK SYSTEM POTASSIUM UPTAKE PROTEIN TRKG-RELATED"/>
    <property type="match status" value="1"/>
</dbReference>
<keyword evidence="3 10" id="KW-1003">Cell membrane</keyword>
<evidence type="ECO:0000313" key="13">
    <source>
        <dbReference type="EMBL" id="EKE44370.1"/>
    </source>
</evidence>
<keyword evidence="14" id="KW-1185">Reference proteome</keyword>
<dbReference type="GO" id="GO:0005886">
    <property type="term" value="C:plasma membrane"/>
    <property type="evidence" value="ECO:0007669"/>
    <property type="project" value="UniProtKB-SubCell"/>
</dbReference>
<keyword evidence="11" id="KW-0479">Metal-binding</keyword>
<keyword evidence="8 10" id="KW-0406">Ion transport</keyword>
<proteinExistence type="inferred from homology"/>
<dbReference type="Proteomes" id="UP000006765">
    <property type="component" value="Unassembled WGS sequence"/>
</dbReference>
<keyword evidence="2 10" id="KW-0813">Transport</keyword>
<feature type="binding site" evidence="11">
    <location>
        <position position="220"/>
    </location>
    <ligand>
        <name>K(+)</name>
        <dbReference type="ChEBI" id="CHEBI:29103"/>
    </ligand>
</feature>
<feature type="transmembrane region" description="Helical" evidence="12">
    <location>
        <begin position="271"/>
        <end position="292"/>
    </location>
</feature>
<evidence type="ECO:0000256" key="2">
    <source>
        <dbReference type="ARBA" id="ARBA00022448"/>
    </source>
</evidence>
<dbReference type="PANTHER" id="PTHR32024:SF3">
    <property type="entry name" value="TRK SYSTEM POTASSIUM UPTAKE PROTEIN"/>
    <property type="match status" value="1"/>
</dbReference>
<dbReference type="InterPro" id="IPR004772">
    <property type="entry name" value="TrkH"/>
</dbReference>
<evidence type="ECO:0000256" key="5">
    <source>
        <dbReference type="ARBA" id="ARBA00022692"/>
    </source>
</evidence>
<feature type="transmembrane region" description="Helical" evidence="12">
    <location>
        <begin position="455"/>
        <end position="475"/>
    </location>
</feature>
<comment type="function">
    <text evidence="10">Low-affinity potassium transport system. Interacts with Trk system potassium uptake protein TrkA.</text>
</comment>
<dbReference type="InterPro" id="IPR003445">
    <property type="entry name" value="Cat_transpt"/>
</dbReference>
<evidence type="ECO:0000256" key="7">
    <source>
        <dbReference type="ARBA" id="ARBA00022989"/>
    </source>
</evidence>
<feature type="transmembrane region" description="Helical" evidence="12">
    <location>
        <begin position="180"/>
        <end position="202"/>
    </location>
</feature>
<evidence type="ECO:0000313" key="14">
    <source>
        <dbReference type="Proteomes" id="UP000006765"/>
    </source>
</evidence>